<feature type="site" description="Transition state stabilizer" evidence="12">
    <location>
        <position position="14"/>
    </location>
</feature>
<evidence type="ECO:0000313" key="15">
    <source>
        <dbReference type="Proteomes" id="UP000191661"/>
    </source>
</evidence>
<comment type="caution">
    <text evidence="14">The sequence shown here is derived from an EMBL/GenBank/DDBJ whole genome shotgun (WGS) entry which is preliminary data.</text>
</comment>
<dbReference type="Gene3D" id="3.40.1160.10">
    <property type="entry name" value="Acetylglutamate kinase-like"/>
    <property type="match status" value="1"/>
</dbReference>
<evidence type="ECO:0000256" key="9">
    <source>
        <dbReference type="ARBA" id="ARBA00049063"/>
    </source>
</evidence>
<evidence type="ECO:0000313" key="14">
    <source>
        <dbReference type="EMBL" id="OQD59055.1"/>
    </source>
</evidence>
<evidence type="ECO:0000256" key="5">
    <source>
        <dbReference type="ARBA" id="ARBA00022741"/>
    </source>
</evidence>
<comment type="similarity">
    <text evidence="1 10">Belongs to the isopentenyl phosphate kinase family.</text>
</comment>
<feature type="binding site" evidence="11">
    <location>
        <begin position="5"/>
        <end position="9"/>
    </location>
    <ligand>
        <name>ATP</name>
        <dbReference type="ChEBI" id="CHEBI:30616"/>
    </ligand>
</feature>
<dbReference type="NCBIfam" id="NF040647">
    <property type="entry name" value="IPPK_Arch"/>
    <property type="match status" value="1"/>
</dbReference>
<dbReference type="InterPro" id="IPR001048">
    <property type="entry name" value="Asp/Glu/Uridylate_kinase"/>
</dbReference>
<feature type="binding site" evidence="11">
    <location>
        <position position="240"/>
    </location>
    <ligand>
        <name>ATP</name>
        <dbReference type="ChEBI" id="CHEBI:30616"/>
    </ligand>
</feature>
<feature type="binding site" evidence="11">
    <location>
        <position position="62"/>
    </location>
    <ligand>
        <name>ATP</name>
        <dbReference type="ChEBI" id="CHEBI:30616"/>
    </ligand>
</feature>
<dbReference type="RefSeq" id="WP_080460108.1">
    <property type="nucleotide sequence ID" value="NZ_JXMW01000006.1"/>
</dbReference>
<gene>
    <name evidence="14" type="ORF">MBBAR_6c01650</name>
</gene>
<feature type="domain" description="Aspartate/glutamate/uridylate kinase" evidence="13">
    <location>
        <begin position="1"/>
        <end position="258"/>
    </location>
</feature>
<dbReference type="GO" id="GO:0005524">
    <property type="term" value="F:ATP binding"/>
    <property type="evidence" value="ECO:0007669"/>
    <property type="project" value="UniProtKB-KW"/>
</dbReference>
<dbReference type="InterPro" id="IPR036393">
    <property type="entry name" value="AceGlu_kinase-like_sf"/>
</dbReference>
<sequence>MIILKLGGSILTNKNSKKAEVNYTNLNRIANEIKNALINKGMDNFINNNSSDQGLVIIHGAGSYGHPPAKKYEIGKNFNNDEYPKKRIGFSKTQICVKKLNTIICDILVNHGLPCVSIQASSFITTKNKRINNFNLDSIEKYIDEGFIPVIYGDVVLDDELKVAVLSGDQILQYIAINLNLSSKSNKKEVILGTDVNGVYTKNPKKYDDAKHIPVLTSLDDIDELDSTTNIDVTGGMIGKIKELLELAEIGIESKIINANEHGAILDALNNKNIKGTKIK</sequence>
<evidence type="ECO:0000256" key="1">
    <source>
        <dbReference type="ARBA" id="ARBA00010540"/>
    </source>
</evidence>
<evidence type="ECO:0000256" key="6">
    <source>
        <dbReference type="ARBA" id="ARBA00022777"/>
    </source>
</evidence>
<evidence type="ECO:0000256" key="7">
    <source>
        <dbReference type="ARBA" id="ARBA00022840"/>
    </source>
</evidence>
<evidence type="ECO:0000256" key="3">
    <source>
        <dbReference type="ARBA" id="ARBA00017267"/>
    </source>
</evidence>
<evidence type="ECO:0000256" key="4">
    <source>
        <dbReference type="ARBA" id="ARBA00022679"/>
    </source>
</evidence>
<dbReference type="EMBL" id="JXMW01000006">
    <property type="protein sequence ID" value="OQD59055.1"/>
    <property type="molecule type" value="Genomic_DNA"/>
</dbReference>
<dbReference type="GO" id="GO:0005829">
    <property type="term" value="C:cytosol"/>
    <property type="evidence" value="ECO:0007669"/>
    <property type="project" value="TreeGrafter"/>
</dbReference>
<comment type="function">
    <text evidence="10">Catalyzes the formation of isopentenyl diphosphate (IPP), the building block of all isoprenoids.</text>
</comment>
<keyword evidence="6 10" id="KW-0418">Kinase</keyword>
<dbReference type="InterPro" id="IPR024192">
    <property type="entry name" value="Fosfomycin_R_FomA-type"/>
</dbReference>
<dbReference type="GO" id="GO:0102043">
    <property type="term" value="F:isopentenyl phosphate kinase activity"/>
    <property type="evidence" value="ECO:0007669"/>
    <property type="project" value="UniProtKB-EC"/>
</dbReference>
<dbReference type="EC" id="2.7.4.26" evidence="2 10"/>
<dbReference type="AlphaFoldDB" id="A0A1V6N306"/>
<dbReference type="Proteomes" id="UP000191661">
    <property type="component" value="Unassembled WGS sequence"/>
</dbReference>
<protein>
    <recommendedName>
        <fullName evidence="3 10">Isopentenyl phosphate kinase</fullName>
        <shortName evidence="10">IPK</shortName>
        <ecNumber evidence="2 10">2.7.4.26</ecNumber>
    </recommendedName>
</protein>
<name>A0A1V6N306_METAZ</name>
<dbReference type="Pfam" id="PF00696">
    <property type="entry name" value="AA_kinase"/>
    <property type="match status" value="1"/>
</dbReference>
<feature type="binding site" evidence="11">
    <location>
        <position position="195"/>
    </location>
    <ligand>
        <name>ATP</name>
        <dbReference type="ChEBI" id="CHEBI:30616"/>
    </ligand>
</feature>
<dbReference type="PIRSF" id="PIRSF016496">
    <property type="entry name" value="Kin_FomA"/>
    <property type="match status" value="1"/>
</dbReference>
<keyword evidence="4 10" id="KW-0808">Transferase</keyword>
<feature type="binding site" evidence="11">
    <location>
        <position position="66"/>
    </location>
    <ligand>
        <name>substrate</name>
    </ligand>
</feature>
<dbReference type="PANTHER" id="PTHR43654:SF1">
    <property type="entry name" value="ISOPENTENYL PHOSPHATE KINASE"/>
    <property type="match status" value="1"/>
</dbReference>
<evidence type="ECO:0000256" key="8">
    <source>
        <dbReference type="ARBA" id="ARBA00023229"/>
    </source>
</evidence>
<feature type="binding site" evidence="11">
    <location>
        <position position="61"/>
    </location>
    <ligand>
        <name>substrate</name>
    </ligand>
</feature>
<keyword evidence="7 10" id="KW-0067">ATP-binding</keyword>
<accession>A0A1V6N306</accession>
<feature type="binding site" evidence="11">
    <location>
        <position position="168"/>
    </location>
    <ligand>
        <name>substrate</name>
    </ligand>
</feature>
<reference evidence="14 15" key="1">
    <citation type="submission" date="2014-12" db="EMBL/GenBank/DDBJ databases">
        <title>Genome sequence of Methanobrevibacter arboriphilicus DH1, DSM1125.</title>
        <authorList>
            <person name="Poehlein A."/>
            <person name="Thauer R.K."/>
            <person name="Seedorf H."/>
            <person name="Daniel R."/>
        </authorList>
    </citation>
    <scope>NUCLEOTIDE SEQUENCE [LARGE SCALE GENOMIC DNA]</scope>
    <source>
        <strain evidence="14 15">DH1</strain>
    </source>
</reference>
<evidence type="ECO:0000259" key="13">
    <source>
        <dbReference type="Pfam" id="PF00696"/>
    </source>
</evidence>
<organism evidence="14 15">
    <name type="scientific">Methanobrevibacter arboriphilus JCM 13429 = DSM 1125</name>
    <dbReference type="NCBI Taxonomy" id="1300164"/>
    <lineage>
        <taxon>Archaea</taxon>
        <taxon>Methanobacteriati</taxon>
        <taxon>Methanobacteriota</taxon>
        <taxon>Methanomada group</taxon>
        <taxon>Methanobacteria</taxon>
        <taxon>Methanobacteriales</taxon>
        <taxon>Methanobacteriaceae</taxon>
        <taxon>Methanobrevibacter</taxon>
    </lineage>
</organism>
<evidence type="ECO:0000256" key="2">
    <source>
        <dbReference type="ARBA" id="ARBA00012908"/>
    </source>
</evidence>
<dbReference type="OrthoDB" id="15328at2157"/>
<dbReference type="GO" id="GO:0016114">
    <property type="term" value="P:terpenoid biosynthetic process"/>
    <property type="evidence" value="ECO:0007669"/>
    <property type="project" value="TreeGrafter"/>
</dbReference>
<dbReference type="PANTHER" id="PTHR43654">
    <property type="entry name" value="GLUTAMATE 5-KINASE"/>
    <property type="match status" value="1"/>
</dbReference>
<feature type="binding site" evidence="11">
    <location>
        <position position="236"/>
    </location>
    <ligand>
        <name>ATP</name>
        <dbReference type="ChEBI" id="CHEBI:30616"/>
    </ligand>
</feature>
<comment type="catalytic activity">
    <reaction evidence="9 10">
        <text>isopentenyl phosphate + ATP = isopentenyl diphosphate + ADP</text>
        <dbReference type="Rhea" id="RHEA:33963"/>
        <dbReference type="ChEBI" id="CHEBI:30616"/>
        <dbReference type="ChEBI" id="CHEBI:65078"/>
        <dbReference type="ChEBI" id="CHEBI:128769"/>
        <dbReference type="ChEBI" id="CHEBI:456216"/>
        <dbReference type="EC" id="2.7.4.26"/>
    </reaction>
</comment>
<dbReference type="GO" id="GO:0016301">
    <property type="term" value="F:kinase activity"/>
    <property type="evidence" value="ECO:0007669"/>
    <property type="project" value="UniProtKB-KW"/>
</dbReference>
<evidence type="ECO:0000256" key="10">
    <source>
        <dbReference type="PIRNR" id="PIRNR016496"/>
    </source>
</evidence>
<evidence type="ECO:0000256" key="11">
    <source>
        <dbReference type="PIRSR" id="PIRSR016496-1"/>
    </source>
</evidence>
<keyword evidence="8" id="KW-0414">Isoprene biosynthesis</keyword>
<keyword evidence="15" id="KW-1185">Reference proteome</keyword>
<evidence type="ECO:0000256" key="12">
    <source>
        <dbReference type="PIRSR" id="PIRSR016496-2"/>
    </source>
</evidence>
<dbReference type="SUPFAM" id="SSF53633">
    <property type="entry name" value="Carbamate kinase-like"/>
    <property type="match status" value="1"/>
</dbReference>
<feature type="binding site" evidence="11">
    <location>
        <begin position="200"/>
        <end position="205"/>
    </location>
    <ligand>
        <name>ATP</name>
        <dbReference type="ChEBI" id="CHEBI:30616"/>
    </ligand>
</feature>
<keyword evidence="5 10" id="KW-0547">Nucleotide-binding</keyword>
<proteinExistence type="inferred from homology"/>
<comment type="subunit">
    <text evidence="10">Homodimer.</text>
</comment>
<dbReference type="CDD" id="cd04241">
    <property type="entry name" value="AAK_FomA-like"/>
    <property type="match status" value="1"/>
</dbReference>